<dbReference type="Gene3D" id="3.40.30.10">
    <property type="entry name" value="Glutaredoxin"/>
    <property type="match status" value="1"/>
</dbReference>
<organism evidence="1">
    <name type="scientific">uncultured Chloroflexia bacterium</name>
    <dbReference type="NCBI Taxonomy" id="1672391"/>
    <lineage>
        <taxon>Bacteria</taxon>
        <taxon>Bacillati</taxon>
        <taxon>Chloroflexota</taxon>
        <taxon>Chloroflexia</taxon>
        <taxon>environmental samples</taxon>
    </lineage>
</organism>
<proteinExistence type="predicted"/>
<accession>A0A6J4N9J5</accession>
<sequence>MLLQLDGLTSIGVIHKAVFGMSTDANKHPTVGDALPDWSLPTLEGTEQRSGALRGKRVLFFIWGSW</sequence>
<protein>
    <recommendedName>
        <fullName evidence="2">Alkyl hydroperoxide reductase subunit C/ Thiol specific antioxidant domain-containing protein</fullName>
    </recommendedName>
</protein>
<dbReference type="AlphaFoldDB" id="A0A6J4N9J5"/>
<evidence type="ECO:0000313" key="1">
    <source>
        <dbReference type="EMBL" id="CAA9381869.1"/>
    </source>
</evidence>
<name>A0A6J4N9J5_9CHLR</name>
<dbReference type="EMBL" id="CADCTR010003095">
    <property type="protein sequence ID" value="CAA9381869.1"/>
    <property type="molecule type" value="Genomic_DNA"/>
</dbReference>
<evidence type="ECO:0008006" key="2">
    <source>
        <dbReference type="Google" id="ProtNLM"/>
    </source>
</evidence>
<dbReference type="SUPFAM" id="SSF52833">
    <property type="entry name" value="Thioredoxin-like"/>
    <property type="match status" value="1"/>
</dbReference>
<gene>
    <name evidence="1" type="ORF">AVDCRST_MAG93-9231</name>
</gene>
<reference evidence="1" key="1">
    <citation type="submission" date="2020-02" db="EMBL/GenBank/DDBJ databases">
        <authorList>
            <person name="Meier V. D."/>
        </authorList>
    </citation>
    <scope>NUCLEOTIDE SEQUENCE</scope>
    <source>
        <strain evidence="1">AVDCRST_MAG93</strain>
    </source>
</reference>
<dbReference type="InterPro" id="IPR036249">
    <property type="entry name" value="Thioredoxin-like_sf"/>
</dbReference>